<name>A0AAV0CGG1_9ASTE</name>
<comment type="caution">
    <text evidence="1">The sequence shown here is derived from an EMBL/GenBank/DDBJ whole genome shotgun (WGS) entry which is preliminary data.</text>
</comment>
<evidence type="ECO:0000313" key="2">
    <source>
        <dbReference type="Proteomes" id="UP001152523"/>
    </source>
</evidence>
<sequence length="109" mass="12926">MIQMQIRSYSQYLYTEYTYHTKSVYTYKCQIYENGFHCKDQLASTPPNNVNSSNSLNKNNPEIFQQIYNTYFHNSVNTCNQNYSIDVNTNAFDCLRQTPDSSNLLYYIH</sequence>
<protein>
    <submittedName>
        <fullName evidence="1">Uncharacterized protein</fullName>
    </submittedName>
</protein>
<organism evidence="1 2">
    <name type="scientific">Cuscuta epithymum</name>
    <dbReference type="NCBI Taxonomy" id="186058"/>
    <lineage>
        <taxon>Eukaryota</taxon>
        <taxon>Viridiplantae</taxon>
        <taxon>Streptophyta</taxon>
        <taxon>Embryophyta</taxon>
        <taxon>Tracheophyta</taxon>
        <taxon>Spermatophyta</taxon>
        <taxon>Magnoliopsida</taxon>
        <taxon>eudicotyledons</taxon>
        <taxon>Gunneridae</taxon>
        <taxon>Pentapetalae</taxon>
        <taxon>asterids</taxon>
        <taxon>lamiids</taxon>
        <taxon>Solanales</taxon>
        <taxon>Convolvulaceae</taxon>
        <taxon>Cuscuteae</taxon>
        <taxon>Cuscuta</taxon>
        <taxon>Cuscuta subgen. Cuscuta</taxon>
    </lineage>
</organism>
<keyword evidence="2" id="KW-1185">Reference proteome</keyword>
<dbReference type="AlphaFoldDB" id="A0AAV0CGG1"/>
<gene>
    <name evidence="1" type="ORF">CEPIT_LOCUS4880</name>
</gene>
<dbReference type="Proteomes" id="UP001152523">
    <property type="component" value="Unassembled WGS sequence"/>
</dbReference>
<accession>A0AAV0CGG1</accession>
<evidence type="ECO:0000313" key="1">
    <source>
        <dbReference type="EMBL" id="CAH9074038.1"/>
    </source>
</evidence>
<reference evidence="1" key="1">
    <citation type="submission" date="2022-07" db="EMBL/GenBank/DDBJ databases">
        <authorList>
            <person name="Macas J."/>
            <person name="Novak P."/>
            <person name="Neumann P."/>
        </authorList>
    </citation>
    <scope>NUCLEOTIDE SEQUENCE</scope>
</reference>
<dbReference type="EMBL" id="CAMAPF010000026">
    <property type="protein sequence ID" value="CAH9074038.1"/>
    <property type="molecule type" value="Genomic_DNA"/>
</dbReference>
<proteinExistence type="predicted"/>